<evidence type="ECO:0000259" key="5">
    <source>
        <dbReference type="Pfam" id="PF26580"/>
    </source>
</evidence>
<accession>A0A0S4QXT4</accession>
<feature type="signal peptide" evidence="4">
    <location>
        <begin position="1"/>
        <end position="48"/>
    </location>
</feature>
<evidence type="ECO:0000313" key="6">
    <source>
        <dbReference type="EMBL" id="CUU60025.1"/>
    </source>
</evidence>
<keyword evidence="7" id="KW-1185">Reference proteome</keyword>
<gene>
    <name evidence="6" type="ORF">Ga0074812_13455</name>
</gene>
<evidence type="ECO:0000313" key="7">
    <source>
        <dbReference type="Proteomes" id="UP000198802"/>
    </source>
</evidence>
<sequence>MAERPDSPSLIRSRWHPSGRRLTRALGRLTAVALVGLVTATAAGPASAAGPGGGGPGGGGGRTSAPTVDGVKVGWLPRGVSLVDVQPTTRIGRNVIVARFEGADTRVSLTIQRETPDATLDEVASAYAQYYPAQYLGRIALRGTEAVTLRASSGGINELTWVEGDPSVVLTVGGSVGGIKTPTVGPLPEADLLRIAGSLTVGPAPAQTAWQKASEPRIRAAFPAALNSSEAPPRVPLAAVENGQRLVSLLEQFRATYPGLTAQITVNQVYVWAHDRASVTFTIAYSYGGFSGSIGSSGQAVFDHGSWKVSEQTYRNVLGLASGLGGAVA</sequence>
<feature type="domain" description="Low molecular weight antigen MTB12-like C-terminal" evidence="5">
    <location>
        <begin position="230"/>
        <end position="321"/>
    </location>
</feature>
<dbReference type="InterPro" id="IPR058644">
    <property type="entry name" value="Mtb12-like_C"/>
</dbReference>
<feature type="compositionally biased region" description="Gly residues" evidence="3">
    <location>
        <begin position="50"/>
        <end position="62"/>
    </location>
</feature>
<feature type="chain" id="PRO_5006626600" description="Low molecular weight antigen MTB12-like C-terminal domain-containing protein" evidence="4">
    <location>
        <begin position="49"/>
        <end position="329"/>
    </location>
</feature>
<dbReference type="EMBL" id="FAOZ01000034">
    <property type="protein sequence ID" value="CUU60025.1"/>
    <property type="molecule type" value="Genomic_DNA"/>
</dbReference>
<reference evidence="7" key="1">
    <citation type="submission" date="2015-11" db="EMBL/GenBank/DDBJ databases">
        <authorList>
            <person name="Varghese N."/>
        </authorList>
    </citation>
    <scope>NUCLEOTIDE SEQUENCE [LARGE SCALE GENOMIC DNA]</scope>
    <source>
        <strain evidence="7">DSM 45899</strain>
    </source>
</reference>
<dbReference type="RefSeq" id="WP_226931035.1">
    <property type="nucleotide sequence ID" value="NZ_FAOZ01000034.1"/>
</dbReference>
<evidence type="ECO:0000256" key="4">
    <source>
        <dbReference type="SAM" id="SignalP"/>
    </source>
</evidence>
<proteinExistence type="inferred from homology"/>
<evidence type="ECO:0000256" key="3">
    <source>
        <dbReference type="SAM" id="MobiDB-lite"/>
    </source>
</evidence>
<evidence type="ECO:0000256" key="1">
    <source>
        <dbReference type="ARBA" id="ARBA00022729"/>
    </source>
</evidence>
<dbReference type="AlphaFoldDB" id="A0A0S4QXT4"/>
<dbReference type="Pfam" id="PF26580">
    <property type="entry name" value="Mtb12_C"/>
    <property type="match status" value="1"/>
</dbReference>
<name>A0A0S4QXT4_9ACTN</name>
<organism evidence="6 7">
    <name type="scientific">Parafrankia irregularis</name>
    <dbReference type="NCBI Taxonomy" id="795642"/>
    <lineage>
        <taxon>Bacteria</taxon>
        <taxon>Bacillati</taxon>
        <taxon>Actinomycetota</taxon>
        <taxon>Actinomycetes</taxon>
        <taxon>Frankiales</taxon>
        <taxon>Frankiaceae</taxon>
        <taxon>Parafrankia</taxon>
    </lineage>
</organism>
<dbReference type="Proteomes" id="UP000198802">
    <property type="component" value="Unassembled WGS sequence"/>
</dbReference>
<protein>
    <recommendedName>
        <fullName evidence="5">Low molecular weight antigen MTB12-like C-terminal domain-containing protein</fullName>
    </recommendedName>
</protein>
<feature type="region of interest" description="Disordered" evidence="3">
    <location>
        <begin position="45"/>
        <end position="66"/>
    </location>
</feature>
<comment type="similarity">
    <text evidence="2">Belongs to the MTB12 family.</text>
</comment>
<evidence type="ECO:0000256" key="2">
    <source>
        <dbReference type="ARBA" id="ARBA00093774"/>
    </source>
</evidence>
<keyword evidence="1 4" id="KW-0732">Signal</keyword>